<sequence>MDGCRHTFCLACLRECYTLYIKSGELDNVTCQAIDCGAELLAPRDLVRIIPKRELVQRFADIKRKRFLETDRATVFCPQLWCQGAAMGSNCLKPSMAKINDVSKYLNKKTRGRTLEFWILPYSEKTLILRKKFGDWLKVREDCAFAFCKACKRTWHGENVHCWR</sequence>
<gene>
    <name evidence="1" type="ORF">DM02DRAFT_707464</name>
</gene>
<evidence type="ECO:0000313" key="1">
    <source>
        <dbReference type="EMBL" id="PVI06869.1"/>
    </source>
</evidence>
<reference evidence="1 2" key="1">
    <citation type="journal article" date="2018" name="Sci. Rep.">
        <title>Comparative genomics provides insights into the lifestyle and reveals functional heterogeneity of dark septate endophytic fungi.</title>
        <authorList>
            <person name="Knapp D.G."/>
            <person name="Nemeth J.B."/>
            <person name="Barry K."/>
            <person name="Hainaut M."/>
            <person name="Henrissat B."/>
            <person name="Johnson J."/>
            <person name="Kuo A."/>
            <person name="Lim J.H.P."/>
            <person name="Lipzen A."/>
            <person name="Nolan M."/>
            <person name="Ohm R.A."/>
            <person name="Tamas L."/>
            <person name="Grigoriev I.V."/>
            <person name="Spatafora J.W."/>
            <person name="Nagy L.G."/>
            <person name="Kovacs G.M."/>
        </authorList>
    </citation>
    <scope>NUCLEOTIDE SEQUENCE [LARGE SCALE GENOMIC DNA]</scope>
    <source>
        <strain evidence="1 2">DSE2036</strain>
    </source>
</reference>
<proteinExistence type="predicted"/>
<dbReference type="EMBL" id="KZ805306">
    <property type="protein sequence ID" value="PVI06869.1"/>
    <property type="molecule type" value="Genomic_DNA"/>
</dbReference>
<name>A0A2V1E9W6_9PLEO</name>
<dbReference type="Proteomes" id="UP000244855">
    <property type="component" value="Unassembled WGS sequence"/>
</dbReference>
<organism evidence="1 2">
    <name type="scientific">Periconia macrospinosa</name>
    <dbReference type="NCBI Taxonomy" id="97972"/>
    <lineage>
        <taxon>Eukaryota</taxon>
        <taxon>Fungi</taxon>
        <taxon>Dikarya</taxon>
        <taxon>Ascomycota</taxon>
        <taxon>Pezizomycotina</taxon>
        <taxon>Dothideomycetes</taxon>
        <taxon>Pleosporomycetidae</taxon>
        <taxon>Pleosporales</taxon>
        <taxon>Massarineae</taxon>
        <taxon>Periconiaceae</taxon>
        <taxon>Periconia</taxon>
    </lineage>
</organism>
<dbReference type="Gene3D" id="3.30.40.10">
    <property type="entry name" value="Zinc/RING finger domain, C3HC4 (zinc finger)"/>
    <property type="match status" value="1"/>
</dbReference>
<accession>A0A2V1E9W6</accession>
<dbReference type="OrthoDB" id="1431934at2759"/>
<keyword evidence="2" id="KW-1185">Reference proteome</keyword>
<dbReference type="InterPro" id="IPR013083">
    <property type="entry name" value="Znf_RING/FYVE/PHD"/>
</dbReference>
<dbReference type="SUPFAM" id="SSF57850">
    <property type="entry name" value="RING/U-box"/>
    <property type="match status" value="1"/>
</dbReference>
<dbReference type="STRING" id="97972.A0A2V1E9W6"/>
<dbReference type="AlphaFoldDB" id="A0A2V1E9W6"/>
<protein>
    <submittedName>
        <fullName evidence="1">Uncharacterized protein</fullName>
    </submittedName>
</protein>
<evidence type="ECO:0000313" key="2">
    <source>
        <dbReference type="Proteomes" id="UP000244855"/>
    </source>
</evidence>
<feature type="non-terminal residue" evidence="1">
    <location>
        <position position="164"/>
    </location>
</feature>